<dbReference type="RefSeq" id="WP_158238928.1">
    <property type="nucleotide sequence ID" value="NZ_PEOG01000142.1"/>
</dbReference>
<evidence type="ECO:0000313" key="2">
    <source>
        <dbReference type="Proteomes" id="UP000231501"/>
    </source>
</evidence>
<organism evidence="1 2">
    <name type="scientific">Roseateles chitinivorans</name>
    <dbReference type="NCBI Taxonomy" id="2917965"/>
    <lineage>
        <taxon>Bacteria</taxon>
        <taxon>Pseudomonadati</taxon>
        <taxon>Pseudomonadota</taxon>
        <taxon>Betaproteobacteria</taxon>
        <taxon>Burkholderiales</taxon>
        <taxon>Sphaerotilaceae</taxon>
        <taxon>Roseateles</taxon>
    </lineage>
</organism>
<gene>
    <name evidence="1" type="ORF">CS062_24865</name>
</gene>
<reference evidence="1 2" key="1">
    <citation type="submission" date="2017-11" db="EMBL/GenBank/DDBJ databases">
        <title>Draft genome sequence of Mitsuaria sp. HWN-4.</title>
        <authorList>
            <person name="Gundlapally S.R."/>
        </authorList>
    </citation>
    <scope>NUCLEOTIDE SEQUENCE [LARGE SCALE GENOMIC DNA]</scope>
    <source>
        <strain evidence="1 2">HWN-4</strain>
    </source>
</reference>
<keyword evidence="2" id="KW-1185">Reference proteome</keyword>
<feature type="non-terminal residue" evidence="1">
    <location>
        <position position="1"/>
    </location>
</feature>
<proteinExistence type="predicted"/>
<dbReference type="EMBL" id="PEOG01000142">
    <property type="protein sequence ID" value="PIM50469.1"/>
    <property type="molecule type" value="Genomic_DNA"/>
</dbReference>
<accession>A0A2G9C4J5</accession>
<dbReference type="OrthoDB" id="9942321at2"/>
<protein>
    <submittedName>
        <fullName evidence="1">Uncharacterized protein</fullName>
    </submittedName>
</protein>
<evidence type="ECO:0000313" key="1">
    <source>
        <dbReference type="EMBL" id="PIM50469.1"/>
    </source>
</evidence>
<comment type="caution">
    <text evidence="1">The sequence shown here is derived from an EMBL/GenBank/DDBJ whole genome shotgun (WGS) entry which is preliminary data.</text>
</comment>
<dbReference type="Proteomes" id="UP000231501">
    <property type="component" value="Unassembled WGS sequence"/>
</dbReference>
<name>A0A2G9C4J5_9BURK</name>
<dbReference type="AlphaFoldDB" id="A0A2G9C4J5"/>
<sequence length="171" mass="18037">VAPATAPFPPAPPLDVKDGHVWSPDIAAVARELQQLALDNGQVEVMRTAGNQVRVRVDAADAVDRRDALQPRFRHFVERAGEVLARSPAVRVRVEAGIRGNSPASSPAAAKGRNQALGWARGTEAILASRGIPADRLTSEVRSGGDADPAGSFDTGPRRYIELLAADPIAP</sequence>